<evidence type="ECO:0000313" key="3">
    <source>
        <dbReference type="EMBL" id="MCI0184101.1"/>
    </source>
</evidence>
<gene>
    <name evidence="3" type="ORF">MM817_02396</name>
</gene>
<dbReference type="GO" id="GO:0005829">
    <property type="term" value="C:cytosol"/>
    <property type="evidence" value="ECO:0007669"/>
    <property type="project" value="TreeGrafter"/>
</dbReference>
<dbReference type="PANTHER" id="PTHR46797">
    <property type="entry name" value="HTH-TYPE TRANSCRIPTIONAL REGULATOR"/>
    <property type="match status" value="1"/>
</dbReference>
<evidence type="ECO:0000256" key="1">
    <source>
        <dbReference type="ARBA" id="ARBA00023125"/>
    </source>
</evidence>
<reference evidence="3" key="1">
    <citation type="submission" date="2022-03" db="EMBL/GenBank/DDBJ databases">
        <title>Draft Genome Sequence of Firmicute Strain S0AB, a Heterotrophic Iron/Sulfur-Oxidizing Extreme Acidophile.</title>
        <authorList>
            <person name="Vergara E."/>
            <person name="Pakostova E."/>
            <person name="Johnson D.B."/>
            <person name="Holmes D.S."/>
        </authorList>
    </citation>
    <scope>NUCLEOTIDE SEQUENCE</scope>
    <source>
        <strain evidence="3">S0AB</strain>
    </source>
</reference>
<organism evidence="3 4">
    <name type="scientific">Sulfoacidibacillus ferrooxidans</name>
    <dbReference type="NCBI Taxonomy" id="2005001"/>
    <lineage>
        <taxon>Bacteria</taxon>
        <taxon>Bacillati</taxon>
        <taxon>Bacillota</taxon>
        <taxon>Bacilli</taxon>
        <taxon>Bacillales</taxon>
        <taxon>Alicyclobacillaceae</taxon>
        <taxon>Sulfoacidibacillus</taxon>
    </lineage>
</organism>
<dbReference type="PANTHER" id="PTHR46797:SF2">
    <property type="entry name" value="TRANSCRIPTIONAL REGULATOR"/>
    <property type="match status" value="1"/>
</dbReference>
<dbReference type="CDD" id="cd00093">
    <property type="entry name" value="HTH_XRE"/>
    <property type="match status" value="1"/>
</dbReference>
<keyword evidence="4" id="KW-1185">Reference proteome</keyword>
<accession>A0A9X1V9I2</accession>
<dbReference type="GO" id="GO:0003700">
    <property type="term" value="F:DNA-binding transcription factor activity"/>
    <property type="evidence" value="ECO:0007669"/>
    <property type="project" value="TreeGrafter"/>
</dbReference>
<dbReference type="RefSeq" id="WP_241715363.1">
    <property type="nucleotide sequence ID" value="NZ_JALBUF010000008.1"/>
</dbReference>
<comment type="caution">
    <text evidence="3">The sequence shown here is derived from an EMBL/GenBank/DDBJ whole genome shotgun (WGS) entry which is preliminary data.</text>
</comment>
<evidence type="ECO:0000259" key="2">
    <source>
        <dbReference type="PROSITE" id="PS50943"/>
    </source>
</evidence>
<sequence length="437" mass="49891">MESSLPRTLGAKIRALRIERGLTQGELTRGEITAGLISQIESDRVAPSFRVIQLLAEQLGIKPQDLISDLESRNLQLQIMKEAREFLQKKKGEIALALLQQLEQTSNRYIKSSELYLELAYAKQLVHHYDEAIDLYADVEVEAVIQKDPHIGALCMTRQGDLYVELGRLPLALYCYKKAIYYLSEQQHITYLSIYDLRKTMCIILYRSGHAEKALYYAQDSYQQLQSIDDKEHLAETCNMLSVIYADLGLSEKALHMSTLAITYYQSLDLEVQSLDAKLNYAMILRELGKFEDSLYAIIPVLSEFYELGINDGLSQAWIERATCEFSLLQFEDASRSLERAEVLLEKGTLQHAQCLRLKGQIAYAQGSHHEAITMYRESLHILSEHHIHMTSIQIHKELETIYQKLGDTRMAIISREHALALTAISEQTRLAMSVIV</sequence>
<dbReference type="SMART" id="SM00530">
    <property type="entry name" value="HTH_XRE"/>
    <property type="match status" value="1"/>
</dbReference>
<name>A0A9X1V9I2_9BACL</name>
<dbReference type="Gene3D" id="1.10.260.40">
    <property type="entry name" value="lambda repressor-like DNA-binding domains"/>
    <property type="match status" value="1"/>
</dbReference>
<dbReference type="AlphaFoldDB" id="A0A9X1V9I2"/>
<keyword evidence="1" id="KW-0238">DNA-binding</keyword>
<evidence type="ECO:0000313" key="4">
    <source>
        <dbReference type="Proteomes" id="UP001139263"/>
    </source>
</evidence>
<dbReference type="Proteomes" id="UP001139263">
    <property type="component" value="Unassembled WGS sequence"/>
</dbReference>
<protein>
    <recommendedName>
        <fullName evidence="2">HTH cro/C1-type domain-containing protein</fullName>
    </recommendedName>
</protein>
<dbReference type="SUPFAM" id="SSF48452">
    <property type="entry name" value="TPR-like"/>
    <property type="match status" value="3"/>
</dbReference>
<dbReference type="InterPro" id="IPR019734">
    <property type="entry name" value="TPR_rpt"/>
</dbReference>
<dbReference type="SUPFAM" id="SSF47413">
    <property type="entry name" value="lambda repressor-like DNA-binding domains"/>
    <property type="match status" value="1"/>
</dbReference>
<dbReference type="Pfam" id="PF01381">
    <property type="entry name" value="HTH_3"/>
    <property type="match status" value="1"/>
</dbReference>
<dbReference type="InterPro" id="IPR011990">
    <property type="entry name" value="TPR-like_helical_dom_sf"/>
</dbReference>
<proteinExistence type="predicted"/>
<feature type="domain" description="HTH cro/C1-type" evidence="2">
    <location>
        <begin position="13"/>
        <end position="66"/>
    </location>
</feature>
<dbReference type="GO" id="GO:0003677">
    <property type="term" value="F:DNA binding"/>
    <property type="evidence" value="ECO:0007669"/>
    <property type="project" value="UniProtKB-KW"/>
</dbReference>
<dbReference type="InterPro" id="IPR050807">
    <property type="entry name" value="TransReg_Diox_bact_type"/>
</dbReference>
<dbReference type="InterPro" id="IPR001387">
    <property type="entry name" value="Cro/C1-type_HTH"/>
</dbReference>
<dbReference type="Gene3D" id="1.25.40.10">
    <property type="entry name" value="Tetratricopeptide repeat domain"/>
    <property type="match status" value="2"/>
</dbReference>
<dbReference type="PROSITE" id="PS50943">
    <property type="entry name" value="HTH_CROC1"/>
    <property type="match status" value="1"/>
</dbReference>
<dbReference type="InterPro" id="IPR010982">
    <property type="entry name" value="Lambda_DNA-bd_dom_sf"/>
</dbReference>
<dbReference type="EMBL" id="JALBUF010000008">
    <property type="protein sequence ID" value="MCI0184101.1"/>
    <property type="molecule type" value="Genomic_DNA"/>
</dbReference>
<dbReference type="SMART" id="SM00028">
    <property type="entry name" value="TPR"/>
    <property type="match status" value="5"/>
</dbReference>